<dbReference type="PANTHER" id="PTHR42879:SF6">
    <property type="entry name" value="NADPH-DEPENDENT REDUCTASE BACG"/>
    <property type="match status" value="1"/>
</dbReference>
<dbReference type="AlphaFoldDB" id="A0A3N4Q6Z0"/>
<comment type="caution">
    <text evidence="2">The sequence shown here is derived from an EMBL/GenBank/DDBJ whole genome shotgun (WGS) entry which is preliminary data.</text>
</comment>
<dbReference type="PANTHER" id="PTHR42879">
    <property type="entry name" value="3-OXOACYL-(ACYL-CARRIER-PROTEIN) REDUCTASE"/>
    <property type="match status" value="1"/>
</dbReference>
<dbReference type="InterPro" id="IPR002347">
    <property type="entry name" value="SDR_fam"/>
</dbReference>
<dbReference type="InterPro" id="IPR036291">
    <property type="entry name" value="NAD(P)-bd_dom_sf"/>
</dbReference>
<dbReference type="Pfam" id="PF13561">
    <property type="entry name" value="adh_short_C2"/>
    <property type="match status" value="1"/>
</dbReference>
<dbReference type="SUPFAM" id="SSF51735">
    <property type="entry name" value="NAD(P)-binding Rossmann-fold domains"/>
    <property type="match status" value="1"/>
</dbReference>
<dbReference type="InterPro" id="IPR050259">
    <property type="entry name" value="SDR"/>
</dbReference>
<keyword evidence="3" id="KW-1185">Reference proteome</keyword>
<proteinExistence type="inferred from homology"/>
<dbReference type="OrthoDB" id="9804774at2"/>
<dbReference type="PRINTS" id="PR00081">
    <property type="entry name" value="GDHRDH"/>
</dbReference>
<name>A0A3N4Q6Z0_9BACT</name>
<comment type="similarity">
    <text evidence="1">Belongs to the short-chain dehydrogenases/reductases (SDR) family.</text>
</comment>
<evidence type="ECO:0000313" key="2">
    <source>
        <dbReference type="EMBL" id="RPE13311.1"/>
    </source>
</evidence>
<dbReference type="EMBL" id="RPDH01000001">
    <property type="protein sequence ID" value="RPE13311.1"/>
    <property type="molecule type" value="Genomic_DNA"/>
</dbReference>
<dbReference type="Proteomes" id="UP000278351">
    <property type="component" value="Unassembled WGS sequence"/>
</dbReference>
<reference evidence="2 3" key="1">
    <citation type="submission" date="2018-11" db="EMBL/GenBank/DDBJ databases">
        <title>Chitinophaga lutea sp.nov., isolate from arsenic contaminated soil.</title>
        <authorList>
            <person name="Zong Y."/>
        </authorList>
    </citation>
    <scope>NUCLEOTIDE SEQUENCE [LARGE SCALE GENOMIC DNA]</scope>
    <source>
        <strain evidence="2 3">ZY74</strain>
    </source>
</reference>
<protein>
    <submittedName>
        <fullName evidence="2">SDR family oxidoreductase</fullName>
    </submittedName>
</protein>
<accession>A0A3N4Q6Z0</accession>
<dbReference type="RefSeq" id="WP_123845829.1">
    <property type="nucleotide sequence ID" value="NZ_RPDH01000001.1"/>
</dbReference>
<evidence type="ECO:0000313" key="3">
    <source>
        <dbReference type="Proteomes" id="UP000278351"/>
    </source>
</evidence>
<sequence>MKLSLTGKTAVVCGASQGLGLASARELALLGASCILLARNEKLLETAVASLDTSQGQQHNYYVADFSEPAKVKATIQAIVDDQFVHILVNNSGGPSSGPILAAEGGAFLKAFEMHVVCNQLLTQAVVPGMKATGYGRIIQIISTSVKVPIKNLGVSNTIRAAVANWAKTMANELAPFGITVNNVLPGAMTTDRLKSLFKATGEARGVPEETIAEEWRQEIPMQRFGDPSEFGAAVAFLASPAAGYITGINLPVDGGKTPSL</sequence>
<gene>
    <name evidence="2" type="ORF">EGT74_07210</name>
</gene>
<evidence type="ECO:0000256" key="1">
    <source>
        <dbReference type="ARBA" id="ARBA00006484"/>
    </source>
</evidence>
<organism evidence="2 3">
    <name type="scientific">Chitinophaga lutea</name>
    <dbReference type="NCBI Taxonomy" id="2488634"/>
    <lineage>
        <taxon>Bacteria</taxon>
        <taxon>Pseudomonadati</taxon>
        <taxon>Bacteroidota</taxon>
        <taxon>Chitinophagia</taxon>
        <taxon>Chitinophagales</taxon>
        <taxon>Chitinophagaceae</taxon>
        <taxon>Chitinophaga</taxon>
    </lineage>
</organism>
<dbReference type="Gene3D" id="3.40.50.720">
    <property type="entry name" value="NAD(P)-binding Rossmann-like Domain"/>
    <property type="match status" value="1"/>
</dbReference>